<dbReference type="AlphaFoldDB" id="A0A9X4H6X8"/>
<dbReference type="SUPFAM" id="SSF158472">
    <property type="entry name" value="HAMP domain-like"/>
    <property type="match status" value="1"/>
</dbReference>
<keyword evidence="4" id="KW-0812">Transmembrane</keyword>
<evidence type="ECO:0000256" key="1">
    <source>
        <dbReference type="ARBA" id="ARBA00023224"/>
    </source>
</evidence>
<dbReference type="InterPro" id="IPR003660">
    <property type="entry name" value="HAMP_dom"/>
</dbReference>
<evidence type="ECO:0000313" key="8">
    <source>
        <dbReference type="Proteomes" id="UP001154312"/>
    </source>
</evidence>
<name>A0A9X4H6X8_9FIRM</name>
<dbReference type="CDD" id="cd06225">
    <property type="entry name" value="HAMP"/>
    <property type="match status" value="1"/>
</dbReference>
<reference evidence="7" key="1">
    <citation type="submission" date="2022-02" db="EMBL/GenBank/DDBJ databases">
        <authorList>
            <person name="Leng L."/>
        </authorList>
    </citation>
    <scope>NUCLEOTIDE SEQUENCE</scope>
    <source>
        <strain evidence="7">JI</strain>
    </source>
</reference>
<proteinExistence type="inferred from homology"/>
<keyword evidence="4" id="KW-0472">Membrane</keyword>
<comment type="similarity">
    <text evidence="2">Belongs to the methyl-accepting chemotaxis (MCP) protein family.</text>
</comment>
<keyword evidence="4" id="KW-1133">Transmembrane helix</keyword>
<feature type="transmembrane region" description="Helical" evidence="4">
    <location>
        <begin position="191"/>
        <end position="211"/>
    </location>
</feature>
<evidence type="ECO:0000259" key="5">
    <source>
        <dbReference type="PROSITE" id="PS50111"/>
    </source>
</evidence>
<dbReference type="Proteomes" id="UP001154312">
    <property type="component" value="Unassembled WGS sequence"/>
</dbReference>
<keyword evidence="1 3" id="KW-0807">Transducer</keyword>
<evidence type="ECO:0000259" key="6">
    <source>
        <dbReference type="PROSITE" id="PS50885"/>
    </source>
</evidence>
<sequence length="544" mass="59930">MITTDIINRKTFQKFGKWWFNLKFQTQIMIMFTTLVILVVILLGGTTYFTLKSNMERLITDNLNLSVKNVGDKIELFTSTVDSRELRNKAGYLMTQELAYFSNKGIGAELRLIDGDGRNVIELGEKTGQSDFIPQPAIEEIIKKKSGTLFFENGRSKYNAAYVNIPGKNWIYVSCISVDDYMAPINKLRNFTLTIGLVAIAASFLICFFVSRRIAVPLAAMLQVAGKAGTGDLTVRAHEEGVGLEYSVLGKSFNKMLNDLAILINEFQTLVEDLLANSKKINFVADNQVELIQETGLLVNDMASSVQEISARIFETEEAGREVRMAVESGRSALRSILENINENFTLMEDQSRSVEFLSGHLDKVGQVLDIIKDISERTHLLSLNASIEAARAGEYGRGFSVVADEIRKLAGIAGQSVKEISELTNAVKVESKAVLEKVEAGRKGAKEGLLLTGNAEGYLNNIYRSIANADERITEISRSMEQISTGTGQVVLTMRSVAGTAEMESDAITDAHSSSARKVAELARELAVKAQSLQGQLLKFKTI</sequence>
<feature type="transmembrane region" description="Helical" evidence="4">
    <location>
        <begin position="28"/>
        <end position="51"/>
    </location>
</feature>
<dbReference type="SUPFAM" id="SSF58104">
    <property type="entry name" value="Methyl-accepting chemotaxis protein (MCP) signaling domain"/>
    <property type="match status" value="1"/>
</dbReference>
<dbReference type="PROSITE" id="PS50111">
    <property type="entry name" value="CHEMOTAXIS_TRANSDUC_2"/>
    <property type="match status" value="1"/>
</dbReference>
<keyword evidence="8" id="KW-1185">Reference proteome</keyword>
<dbReference type="SMART" id="SM00283">
    <property type="entry name" value="MA"/>
    <property type="match status" value="1"/>
</dbReference>
<dbReference type="SMART" id="SM00304">
    <property type="entry name" value="HAMP"/>
    <property type="match status" value="1"/>
</dbReference>
<dbReference type="Pfam" id="PF00015">
    <property type="entry name" value="MCPsignal"/>
    <property type="match status" value="1"/>
</dbReference>
<evidence type="ECO:0000256" key="4">
    <source>
        <dbReference type="SAM" id="Phobius"/>
    </source>
</evidence>
<evidence type="ECO:0000256" key="2">
    <source>
        <dbReference type="ARBA" id="ARBA00029447"/>
    </source>
</evidence>
<evidence type="ECO:0000256" key="3">
    <source>
        <dbReference type="PROSITE-ProRule" id="PRU00284"/>
    </source>
</evidence>
<protein>
    <submittedName>
        <fullName evidence="7">Methyl-accepting chemotaxis protein</fullName>
    </submittedName>
</protein>
<comment type="caution">
    <text evidence="7">The sequence shown here is derived from an EMBL/GenBank/DDBJ whole genome shotgun (WGS) entry which is preliminary data.</text>
</comment>
<dbReference type="InterPro" id="IPR004089">
    <property type="entry name" value="MCPsignal_dom"/>
</dbReference>
<feature type="domain" description="Methyl-accepting transducer" evidence="5">
    <location>
        <begin position="263"/>
        <end position="499"/>
    </location>
</feature>
<dbReference type="PROSITE" id="PS50885">
    <property type="entry name" value="HAMP"/>
    <property type="match status" value="1"/>
</dbReference>
<dbReference type="GO" id="GO:0007165">
    <property type="term" value="P:signal transduction"/>
    <property type="evidence" value="ECO:0007669"/>
    <property type="project" value="UniProtKB-KW"/>
</dbReference>
<dbReference type="Gene3D" id="3.30.450.20">
    <property type="entry name" value="PAS domain"/>
    <property type="match status" value="1"/>
</dbReference>
<dbReference type="EMBL" id="JAKOAV010000020">
    <property type="protein sequence ID" value="MDF9408879.1"/>
    <property type="molecule type" value="Genomic_DNA"/>
</dbReference>
<evidence type="ECO:0000313" key="7">
    <source>
        <dbReference type="EMBL" id="MDF9408879.1"/>
    </source>
</evidence>
<gene>
    <name evidence="7" type="ORF">L7E55_11010</name>
</gene>
<accession>A0A9X4H6X8</accession>
<dbReference type="PANTHER" id="PTHR32089:SF112">
    <property type="entry name" value="LYSOZYME-LIKE PROTEIN-RELATED"/>
    <property type="match status" value="1"/>
</dbReference>
<dbReference type="GO" id="GO:0016020">
    <property type="term" value="C:membrane"/>
    <property type="evidence" value="ECO:0007669"/>
    <property type="project" value="InterPro"/>
</dbReference>
<dbReference type="RefSeq" id="WP_277444286.1">
    <property type="nucleotide sequence ID" value="NZ_JAKOAV010000020.1"/>
</dbReference>
<organism evidence="7 8">
    <name type="scientific">Pelotomaculum isophthalicicum JI</name>
    <dbReference type="NCBI Taxonomy" id="947010"/>
    <lineage>
        <taxon>Bacteria</taxon>
        <taxon>Bacillati</taxon>
        <taxon>Bacillota</taxon>
        <taxon>Clostridia</taxon>
        <taxon>Eubacteriales</taxon>
        <taxon>Desulfotomaculaceae</taxon>
        <taxon>Pelotomaculum</taxon>
    </lineage>
</organism>
<dbReference type="Gene3D" id="1.10.287.950">
    <property type="entry name" value="Methyl-accepting chemotaxis protein"/>
    <property type="match status" value="1"/>
</dbReference>
<dbReference type="Pfam" id="PF00672">
    <property type="entry name" value="HAMP"/>
    <property type="match status" value="1"/>
</dbReference>
<dbReference type="PANTHER" id="PTHR32089">
    <property type="entry name" value="METHYL-ACCEPTING CHEMOTAXIS PROTEIN MCPB"/>
    <property type="match status" value="1"/>
</dbReference>
<feature type="domain" description="HAMP" evidence="6">
    <location>
        <begin position="212"/>
        <end position="265"/>
    </location>
</feature>